<feature type="region of interest" description="Disordered" evidence="1">
    <location>
        <begin position="198"/>
        <end position="234"/>
    </location>
</feature>
<accession>A0A7M7GGC3</accession>
<feature type="compositionally biased region" description="Acidic residues" evidence="1">
    <location>
        <begin position="52"/>
        <end position="65"/>
    </location>
</feature>
<feature type="compositionally biased region" description="Basic and acidic residues" evidence="1">
    <location>
        <begin position="748"/>
        <end position="757"/>
    </location>
</feature>
<dbReference type="Proteomes" id="UP000007110">
    <property type="component" value="Unassembled WGS sequence"/>
</dbReference>
<dbReference type="InParanoid" id="A0A7M7GGC3"/>
<dbReference type="GeneID" id="100893694"/>
<dbReference type="RefSeq" id="XP_003727160.2">
    <property type="nucleotide sequence ID" value="XM_003727112.3"/>
</dbReference>
<reference evidence="2" key="2">
    <citation type="submission" date="2021-01" db="UniProtKB">
        <authorList>
            <consortium name="EnsemblMetazoa"/>
        </authorList>
    </citation>
    <scope>IDENTIFICATION</scope>
</reference>
<protein>
    <submittedName>
        <fullName evidence="2">Uncharacterized protein</fullName>
    </submittedName>
</protein>
<organism evidence="2 3">
    <name type="scientific">Strongylocentrotus purpuratus</name>
    <name type="common">Purple sea urchin</name>
    <dbReference type="NCBI Taxonomy" id="7668"/>
    <lineage>
        <taxon>Eukaryota</taxon>
        <taxon>Metazoa</taxon>
        <taxon>Echinodermata</taxon>
        <taxon>Eleutherozoa</taxon>
        <taxon>Echinozoa</taxon>
        <taxon>Echinoidea</taxon>
        <taxon>Euechinoidea</taxon>
        <taxon>Echinacea</taxon>
        <taxon>Camarodonta</taxon>
        <taxon>Echinidea</taxon>
        <taxon>Strongylocentrotidae</taxon>
        <taxon>Strongylocentrotus</taxon>
    </lineage>
</organism>
<feature type="region of interest" description="Disordered" evidence="1">
    <location>
        <begin position="319"/>
        <end position="365"/>
    </location>
</feature>
<dbReference type="OMA" id="MHIVEDF"/>
<feature type="compositionally biased region" description="Basic and acidic residues" evidence="1">
    <location>
        <begin position="699"/>
        <end position="713"/>
    </location>
</feature>
<feature type="region of interest" description="Disordered" evidence="1">
    <location>
        <begin position="660"/>
        <end position="778"/>
    </location>
</feature>
<feature type="compositionally biased region" description="Basic and acidic residues" evidence="1">
    <location>
        <begin position="216"/>
        <end position="229"/>
    </location>
</feature>
<dbReference type="EnsemblMetazoa" id="XM_003727112">
    <property type="protein sequence ID" value="XP_003727160"/>
    <property type="gene ID" value="LOC100893694"/>
</dbReference>
<dbReference type="OrthoDB" id="10441602at2759"/>
<reference evidence="3" key="1">
    <citation type="submission" date="2015-02" db="EMBL/GenBank/DDBJ databases">
        <title>Genome sequencing for Strongylocentrotus purpuratus.</title>
        <authorList>
            <person name="Murali S."/>
            <person name="Liu Y."/>
            <person name="Vee V."/>
            <person name="English A."/>
            <person name="Wang M."/>
            <person name="Skinner E."/>
            <person name="Han Y."/>
            <person name="Muzny D.M."/>
            <person name="Worley K.C."/>
            <person name="Gibbs R.A."/>
        </authorList>
    </citation>
    <scope>NUCLEOTIDE SEQUENCE</scope>
</reference>
<evidence type="ECO:0000313" key="2">
    <source>
        <dbReference type="EnsemblMetazoa" id="XP_003727160"/>
    </source>
</evidence>
<dbReference type="KEGG" id="spu:100893694"/>
<feature type="compositionally biased region" description="Polar residues" evidence="1">
    <location>
        <begin position="663"/>
        <end position="672"/>
    </location>
</feature>
<feature type="region of interest" description="Disordered" evidence="1">
    <location>
        <begin position="598"/>
        <end position="623"/>
    </location>
</feature>
<dbReference type="AlphaFoldDB" id="A0A7M7GGC3"/>
<name>A0A7M7GGC3_STRPU</name>
<feature type="region of interest" description="Disordered" evidence="1">
    <location>
        <begin position="34"/>
        <end position="65"/>
    </location>
</feature>
<evidence type="ECO:0000256" key="1">
    <source>
        <dbReference type="SAM" id="MobiDB-lite"/>
    </source>
</evidence>
<evidence type="ECO:0000313" key="3">
    <source>
        <dbReference type="Proteomes" id="UP000007110"/>
    </source>
</evidence>
<keyword evidence="3" id="KW-1185">Reference proteome</keyword>
<sequence length="821" mass="91007">MTADYGDDPQLKLLLLSQRLTSLKRQRAYNLTDIVGETESPNNMDVDLGNEFGEEEEKDDDDDEDVIWKPFRSNDTEECFEGEKDGDHFDMNSLHRQGSGEVFTGEYVDIDEDFVAPRSIDCDLHLHEVEGEDDDDDDDVIDFKALAISKHSRIDKPGVECSKTGVGFSRIADYYRYPEFLHDVTVRKVKDIDVDNDNDNDCPTGIVGESGEEEAAGVKRDASSDERKPLPTKKLASNMKSARKLKSGLKQKLKQTLSGRLLDISDDVTPSSDTAMARMDTLFHQCVCTFPWKCKYSTLAPQNSPANVYHNEEVKKVSHAGSGTGNQLHGRDDLTGWSLPRSERGAQYGYGGGGRKVSSARDSNKRRKYDPFIHRNISDSSKYTFKHYQDWQAYVDEYRRYYTVGQTGMAMKSHPIPEGGGRREAVVIVRTLSESLVRPRLQEYNIPDWDDFTDLSATTMRPLNLGPSYRSGKVPDLGVTWLAAATAHHHEVPAGYRHPASRHIKLTNIRHAESTGTQLKKRHQQALLESSSSTTPRVGTILPHDAGVKIPMEPMHIVEDFRTGPRKERVGADMQPIGCRFLTSWRPNESTRVTSAKVRSRKSRMDGKTSEGVLANDSSSPRGQMLQPLMNGQGQTRAGLLKLFTPQKGLDVFHLPSGADVTGQVTDTNGTKFKSKASVAARSVDASKWTNLPTSADKSSSKSRADLLDKTASEKGSATRLGTLARRPTARLHNETQAPQKELLQVRGESKKNKPMEVESGDGEMPPSSSSPKEKDGGLFAKTRIKLVAPYAQPLAQDNVLIGSPYGTSPLFANEELSTTV</sequence>
<proteinExistence type="predicted"/>